<gene>
    <name evidence="3" type="ORF">GMRT_16375</name>
</gene>
<name>A0A4Z1SNX1_GIAMU</name>
<evidence type="ECO:0000259" key="2">
    <source>
        <dbReference type="SMART" id="SM00645"/>
    </source>
</evidence>
<comment type="similarity">
    <text evidence="1">Belongs to the peptidase C1 family.</text>
</comment>
<dbReference type="Proteomes" id="UP000315496">
    <property type="component" value="Chromosome 5"/>
</dbReference>
<dbReference type="GO" id="GO:0008234">
    <property type="term" value="F:cysteine-type peptidase activity"/>
    <property type="evidence" value="ECO:0007669"/>
    <property type="project" value="InterPro"/>
</dbReference>
<evidence type="ECO:0000313" key="3">
    <source>
        <dbReference type="EMBL" id="TNJ26555.1"/>
    </source>
</evidence>
<reference evidence="3 4" key="1">
    <citation type="submission" date="2019-05" db="EMBL/GenBank/DDBJ databases">
        <title>The compact genome of Giardia muris reveals important steps in the evolution of intestinal protozoan parasites.</title>
        <authorList>
            <person name="Xu F."/>
            <person name="Jimenez-Gonzalez A."/>
            <person name="Einarsson E."/>
            <person name="Astvaldsson A."/>
            <person name="Peirasmaki D."/>
            <person name="Eckmann L."/>
            <person name="Andersson J.O."/>
            <person name="Svard S.G."/>
            <person name="Jerlstrom-Hultqvist J."/>
        </authorList>
    </citation>
    <scope>NUCLEOTIDE SEQUENCE [LARGE SCALE GENOMIC DNA]</scope>
    <source>
        <strain evidence="3 4">Roberts-Thomson</strain>
    </source>
</reference>
<dbReference type="InterPro" id="IPR013128">
    <property type="entry name" value="Peptidase_C1A"/>
</dbReference>
<keyword evidence="4" id="KW-1185">Reference proteome</keyword>
<dbReference type="OrthoDB" id="640249at2759"/>
<accession>A0A4Z1SNX1</accession>
<sequence>MSCARTHYVPEPVDTAGGAEEPTPYSFILAFPECSPTSSINLGICDASWASAYANVLSMRRCRLGLGYQQLSVQYLVDCLDGCYGSDTRMSVAFLRTHGVPAAACVTYTSGSTGLSHPCPTTCDDGSALLPFRIADAHVLSGNSTRIIEELLSHGPVYAELHVYTDFVAYKQGVYSRTTTQYVGREAVAIVGFGFDETWHQPYWLVLTSRGQDWGEGGYVRIVRGRNECGIESTVIAIDPVIES</sequence>
<protein>
    <submittedName>
        <fullName evidence="3">Cathepsin B</fullName>
    </submittedName>
</protein>
<feature type="domain" description="Peptidase C1A papain C-terminal" evidence="2">
    <location>
        <begin position="23"/>
        <end position="239"/>
    </location>
</feature>
<dbReference type="InterPro" id="IPR000668">
    <property type="entry name" value="Peptidase_C1A_C"/>
</dbReference>
<organism evidence="3 4">
    <name type="scientific">Giardia muris</name>
    <dbReference type="NCBI Taxonomy" id="5742"/>
    <lineage>
        <taxon>Eukaryota</taxon>
        <taxon>Metamonada</taxon>
        <taxon>Diplomonadida</taxon>
        <taxon>Hexamitidae</taxon>
        <taxon>Giardiinae</taxon>
        <taxon>Giardia</taxon>
    </lineage>
</organism>
<dbReference type="Pfam" id="PF00112">
    <property type="entry name" value="Peptidase_C1"/>
    <property type="match status" value="1"/>
</dbReference>
<comment type="caution">
    <text evidence="3">The sequence shown here is derived from an EMBL/GenBank/DDBJ whole genome shotgun (WGS) entry which is preliminary data.</text>
</comment>
<dbReference type="InterPro" id="IPR038765">
    <property type="entry name" value="Papain-like_cys_pep_sf"/>
</dbReference>
<proteinExistence type="inferred from homology"/>
<dbReference type="GO" id="GO:0006508">
    <property type="term" value="P:proteolysis"/>
    <property type="evidence" value="ECO:0007669"/>
    <property type="project" value="InterPro"/>
</dbReference>
<dbReference type="SUPFAM" id="SSF54001">
    <property type="entry name" value="Cysteine proteinases"/>
    <property type="match status" value="1"/>
</dbReference>
<dbReference type="VEuPathDB" id="GiardiaDB:GMRT_16375"/>
<dbReference type="EMBL" id="VDLU01000005">
    <property type="protein sequence ID" value="TNJ26555.1"/>
    <property type="molecule type" value="Genomic_DNA"/>
</dbReference>
<dbReference type="SMART" id="SM00645">
    <property type="entry name" value="Pept_C1"/>
    <property type="match status" value="1"/>
</dbReference>
<dbReference type="Gene3D" id="3.90.70.10">
    <property type="entry name" value="Cysteine proteinases"/>
    <property type="match status" value="1"/>
</dbReference>
<dbReference type="PANTHER" id="PTHR12411">
    <property type="entry name" value="CYSTEINE PROTEASE FAMILY C1-RELATED"/>
    <property type="match status" value="1"/>
</dbReference>
<evidence type="ECO:0000256" key="1">
    <source>
        <dbReference type="ARBA" id="ARBA00008455"/>
    </source>
</evidence>
<dbReference type="AlphaFoldDB" id="A0A4Z1SNX1"/>
<evidence type="ECO:0000313" key="4">
    <source>
        <dbReference type="Proteomes" id="UP000315496"/>
    </source>
</evidence>